<name>A0A927FTK8_9HYPH</name>
<sequence length="200" mass="22466">MDQADISDDEHYEAEKAREAFQTLCDTDRVSLGRIARILAARENLASADELISEAYVRTVSGTRRWKRSQSFVQFFAGVMKSLASDASFLPDSRKVEKIAGGYSALAGDQVLDVEAADNTLELQQKALVEEMYDHLDRHFEGDEEMQMLLMGLQEGLRGEELEGTIGVDTKRLAALRTRFKRQVDKFIAAYRAREGQSHG</sequence>
<organism evidence="1 2">
    <name type="scientific">Devosia oryzisoli</name>
    <dbReference type="NCBI Taxonomy" id="2774138"/>
    <lineage>
        <taxon>Bacteria</taxon>
        <taxon>Pseudomonadati</taxon>
        <taxon>Pseudomonadota</taxon>
        <taxon>Alphaproteobacteria</taxon>
        <taxon>Hyphomicrobiales</taxon>
        <taxon>Devosiaceae</taxon>
        <taxon>Devosia</taxon>
    </lineage>
</organism>
<dbReference type="RefSeq" id="WP_191775321.1">
    <property type="nucleotide sequence ID" value="NZ_JACYFU010000002.1"/>
</dbReference>
<comment type="caution">
    <text evidence="1">The sequence shown here is derived from an EMBL/GenBank/DDBJ whole genome shotgun (WGS) entry which is preliminary data.</text>
</comment>
<reference evidence="1" key="1">
    <citation type="submission" date="2020-09" db="EMBL/GenBank/DDBJ databases">
        <title>Genome seq and assembly of Devosia sp.</title>
        <authorList>
            <person name="Chhetri G."/>
        </authorList>
    </citation>
    <scope>NUCLEOTIDE SEQUENCE</scope>
    <source>
        <strain evidence="1">PTR5</strain>
    </source>
</reference>
<evidence type="ECO:0000313" key="2">
    <source>
        <dbReference type="Proteomes" id="UP000654108"/>
    </source>
</evidence>
<keyword evidence="2" id="KW-1185">Reference proteome</keyword>
<dbReference type="Proteomes" id="UP000654108">
    <property type="component" value="Unassembled WGS sequence"/>
</dbReference>
<accession>A0A927FTK8</accession>
<evidence type="ECO:0000313" key="1">
    <source>
        <dbReference type="EMBL" id="MBD8066040.1"/>
    </source>
</evidence>
<dbReference type="EMBL" id="JACYFU010000002">
    <property type="protein sequence ID" value="MBD8066040.1"/>
    <property type="molecule type" value="Genomic_DNA"/>
</dbReference>
<dbReference type="AlphaFoldDB" id="A0A927FTK8"/>
<gene>
    <name evidence="1" type="ORF">IC608_11205</name>
</gene>
<proteinExistence type="predicted"/>
<protein>
    <submittedName>
        <fullName evidence="1">Transposase</fullName>
    </submittedName>
</protein>